<dbReference type="OrthoDB" id="440227at2"/>
<reference evidence="2 3" key="2">
    <citation type="submission" date="2018-03" db="EMBL/GenBank/DDBJ databases">
        <title>The ancient ancestry and fast evolution of plastids.</title>
        <authorList>
            <person name="Moore K.R."/>
            <person name="Magnabosco C."/>
            <person name="Momper L."/>
            <person name="Gold D.A."/>
            <person name="Bosak T."/>
            <person name="Fournier G.P."/>
        </authorList>
    </citation>
    <scope>NUCLEOTIDE SEQUENCE [LARGE SCALE GENOMIC DNA]</scope>
    <source>
        <strain evidence="2 3">CCAP 1448/3</strain>
    </source>
</reference>
<evidence type="ECO:0000259" key="1">
    <source>
        <dbReference type="Pfam" id="PF00535"/>
    </source>
</evidence>
<reference evidence="2 3" key="1">
    <citation type="submission" date="2018-02" db="EMBL/GenBank/DDBJ databases">
        <authorList>
            <person name="Cohen D.B."/>
            <person name="Kent A.D."/>
        </authorList>
    </citation>
    <scope>NUCLEOTIDE SEQUENCE [LARGE SCALE GENOMIC DNA]</scope>
    <source>
        <strain evidence="2 3">CCAP 1448/3</strain>
    </source>
</reference>
<dbReference type="Gene3D" id="3.90.550.10">
    <property type="entry name" value="Spore Coat Polysaccharide Biosynthesis Protein SpsA, Chain A"/>
    <property type="match status" value="1"/>
</dbReference>
<dbReference type="CDD" id="cd00761">
    <property type="entry name" value="Glyco_tranf_GTA_type"/>
    <property type="match status" value="1"/>
</dbReference>
<organism evidence="2 3">
    <name type="scientific">Merismopedia glauca CCAP 1448/3</name>
    <dbReference type="NCBI Taxonomy" id="1296344"/>
    <lineage>
        <taxon>Bacteria</taxon>
        <taxon>Bacillati</taxon>
        <taxon>Cyanobacteriota</taxon>
        <taxon>Cyanophyceae</taxon>
        <taxon>Synechococcales</taxon>
        <taxon>Merismopediaceae</taxon>
        <taxon>Merismopedia</taxon>
    </lineage>
</organism>
<feature type="domain" description="Glycosyltransferase 2-like" evidence="1">
    <location>
        <begin position="8"/>
        <end position="125"/>
    </location>
</feature>
<accession>A0A2T1C3N6</accession>
<evidence type="ECO:0000313" key="3">
    <source>
        <dbReference type="Proteomes" id="UP000238762"/>
    </source>
</evidence>
<proteinExistence type="predicted"/>
<dbReference type="AlphaFoldDB" id="A0A2T1C3N6"/>
<dbReference type="InterPro" id="IPR029044">
    <property type="entry name" value="Nucleotide-diphossugar_trans"/>
</dbReference>
<dbReference type="InterPro" id="IPR001173">
    <property type="entry name" value="Glyco_trans_2-like"/>
</dbReference>
<evidence type="ECO:0000313" key="2">
    <source>
        <dbReference type="EMBL" id="PSB02890.1"/>
    </source>
</evidence>
<dbReference type="RefSeq" id="WP_106288700.1">
    <property type="nucleotide sequence ID" value="NZ_CAWNTC010000034.1"/>
</dbReference>
<gene>
    <name evidence="2" type="ORF">C7B64_11010</name>
</gene>
<dbReference type="PANTHER" id="PTHR22916:SF3">
    <property type="entry name" value="UDP-GLCNAC:BETAGAL BETA-1,3-N-ACETYLGLUCOSAMINYLTRANSFERASE-LIKE PROTEIN 1"/>
    <property type="match status" value="1"/>
</dbReference>
<keyword evidence="3" id="KW-1185">Reference proteome</keyword>
<sequence length="234" mass="26420">MNKTDLVSVIIPVYNGDRYLKAAIESVLSQTYKSIEIIVVDDGSTDSSAEVAQSFTSLVRYYFQPNSGSGAARNYGIELALGEFIAFLDADDLWLEDKLAIQIAAFNSNPDFDIVMGQVKQFHSPELDETTKAKIYCPPELMPGNIPSAVLIKREAFTRVGQFHTNWEIGEFIDWYVRATELNLKTMMLPDLVTLRRLHTANKGVQQRQNVSQYVHIIKASLDRRRAAKQKLDN</sequence>
<dbReference type="PANTHER" id="PTHR22916">
    <property type="entry name" value="GLYCOSYLTRANSFERASE"/>
    <property type="match status" value="1"/>
</dbReference>
<dbReference type="EMBL" id="PVWJ01000046">
    <property type="protein sequence ID" value="PSB02890.1"/>
    <property type="molecule type" value="Genomic_DNA"/>
</dbReference>
<dbReference type="GO" id="GO:0016758">
    <property type="term" value="F:hexosyltransferase activity"/>
    <property type="evidence" value="ECO:0007669"/>
    <property type="project" value="UniProtKB-ARBA"/>
</dbReference>
<keyword evidence="2" id="KW-0808">Transferase</keyword>
<name>A0A2T1C3N6_9CYAN</name>
<comment type="caution">
    <text evidence="2">The sequence shown here is derived from an EMBL/GenBank/DDBJ whole genome shotgun (WGS) entry which is preliminary data.</text>
</comment>
<dbReference type="Proteomes" id="UP000238762">
    <property type="component" value="Unassembled WGS sequence"/>
</dbReference>
<protein>
    <submittedName>
        <fullName evidence="2">Glycosyltransferase family 2 protein</fullName>
    </submittedName>
</protein>
<dbReference type="Pfam" id="PF00535">
    <property type="entry name" value="Glycos_transf_2"/>
    <property type="match status" value="1"/>
</dbReference>
<dbReference type="SUPFAM" id="SSF53448">
    <property type="entry name" value="Nucleotide-diphospho-sugar transferases"/>
    <property type="match status" value="1"/>
</dbReference>